<gene>
    <name evidence="1" type="ORF">SAMN05216600_105285</name>
</gene>
<evidence type="ECO:0000313" key="2">
    <source>
        <dbReference type="Proteomes" id="UP000198512"/>
    </source>
</evidence>
<dbReference type="EMBL" id="FOFP01000005">
    <property type="protein sequence ID" value="SEQ39991.1"/>
    <property type="molecule type" value="Genomic_DNA"/>
</dbReference>
<reference evidence="1 2" key="1">
    <citation type="submission" date="2016-10" db="EMBL/GenBank/DDBJ databases">
        <authorList>
            <person name="Varghese N."/>
            <person name="Submissions S."/>
        </authorList>
    </citation>
    <scope>NUCLEOTIDE SEQUENCE [LARGE SCALE GENOMIC DNA]</scope>
    <source>
        <strain evidence="1 2">CIP 109853</strain>
    </source>
</reference>
<name>A0ABY1BAU2_9PSED</name>
<comment type="caution">
    <text evidence="1">The sequence shown here is derived from an EMBL/GenBank/DDBJ whole genome shotgun (WGS) entry which is preliminary data.</text>
</comment>
<dbReference type="InterPro" id="IPR021363">
    <property type="entry name" value="DUF2835"/>
</dbReference>
<protein>
    <recommendedName>
        <fullName evidence="3">Topoisomerase II</fullName>
    </recommendedName>
</protein>
<dbReference type="Pfam" id="PF11197">
    <property type="entry name" value="DUF2835"/>
    <property type="match status" value="1"/>
</dbReference>
<dbReference type="RefSeq" id="WP_069518894.1">
    <property type="nucleotide sequence ID" value="NZ_FOFP01000005.1"/>
</dbReference>
<dbReference type="Proteomes" id="UP000198512">
    <property type="component" value="Unassembled WGS sequence"/>
</dbReference>
<proteinExistence type="predicted"/>
<evidence type="ECO:0000313" key="1">
    <source>
        <dbReference type="EMBL" id="SEQ39991.1"/>
    </source>
</evidence>
<evidence type="ECO:0008006" key="3">
    <source>
        <dbReference type="Google" id="ProtNLM"/>
    </source>
</evidence>
<accession>A0ABY1BAU2</accession>
<sequence>MPSLVLDLALPAERLLAVYEGRAERIMAHSRDGRRVSIAARHFRPYLTHEGVYGAFELTFSDKGELLELRRLDR</sequence>
<organism evidence="1 2">
    <name type="scientific">Pseudomonas cuatrocienegasensis</name>
    <dbReference type="NCBI Taxonomy" id="543360"/>
    <lineage>
        <taxon>Bacteria</taxon>
        <taxon>Pseudomonadati</taxon>
        <taxon>Pseudomonadota</taxon>
        <taxon>Gammaproteobacteria</taxon>
        <taxon>Pseudomonadales</taxon>
        <taxon>Pseudomonadaceae</taxon>
        <taxon>Pseudomonas</taxon>
    </lineage>
</organism>
<keyword evidence="2" id="KW-1185">Reference proteome</keyword>